<reference evidence="2" key="2">
    <citation type="submission" date="2020-09" db="EMBL/GenBank/DDBJ databases">
        <authorList>
            <person name="Sun Q."/>
            <person name="Zhou Y."/>
        </authorList>
    </citation>
    <scope>NUCLEOTIDE SEQUENCE</scope>
    <source>
        <strain evidence="2">CGMCC 4.7299</strain>
    </source>
</reference>
<evidence type="ECO:0000313" key="3">
    <source>
        <dbReference type="Proteomes" id="UP000656042"/>
    </source>
</evidence>
<dbReference type="Pfam" id="PF00326">
    <property type="entry name" value="Peptidase_S9"/>
    <property type="match status" value="1"/>
</dbReference>
<dbReference type="InterPro" id="IPR050585">
    <property type="entry name" value="Xaa-Pro_dipeptidyl-ppase/CocE"/>
</dbReference>
<dbReference type="AlphaFoldDB" id="A0A8J3C424"/>
<dbReference type="PANTHER" id="PTHR43056">
    <property type="entry name" value="PEPTIDASE S9 PROLYL OLIGOPEPTIDASE"/>
    <property type="match status" value="1"/>
</dbReference>
<dbReference type="EMBL" id="BMMX01000026">
    <property type="protein sequence ID" value="GGL06844.1"/>
    <property type="molecule type" value="Genomic_DNA"/>
</dbReference>
<name>A0A8J3C424_9ACTN</name>
<organism evidence="2 3">
    <name type="scientific">Mangrovihabitans endophyticus</name>
    <dbReference type="NCBI Taxonomy" id="1751298"/>
    <lineage>
        <taxon>Bacteria</taxon>
        <taxon>Bacillati</taxon>
        <taxon>Actinomycetota</taxon>
        <taxon>Actinomycetes</taxon>
        <taxon>Micromonosporales</taxon>
        <taxon>Micromonosporaceae</taxon>
        <taxon>Mangrovihabitans</taxon>
    </lineage>
</organism>
<dbReference type="RefSeq" id="WP_229716064.1">
    <property type="nucleotide sequence ID" value="NZ_BMMX01000026.1"/>
</dbReference>
<dbReference type="PANTHER" id="PTHR43056:SF5">
    <property type="entry name" value="PEPTIDASE S9 PROLYL OLIGOPEPTIDASE CATALYTIC DOMAIN-CONTAINING PROTEIN"/>
    <property type="match status" value="1"/>
</dbReference>
<protein>
    <submittedName>
        <fullName evidence="2">Peptidase</fullName>
    </submittedName>
</protein>
<feature type="domain" description="Peptidase S9 prolyl oligopeptidase catalytic" evidence="1">
    <location>
        <begin position="387"/>
        <end position="560"/>
    </location>
</feature>
<dbReference type="Gene3D" id="3.40.50.1820">
    <property type="entry name" value="alpha/beta hydrolase"/>
    <property type="match status" value="1"/>
</dbReference>
<dbReference type="GO" id="GO:0006508">
    <property type="term" value="P:proteolysis"/>
    <property type="evidence" value="ECO:0007669"/>
    <property type="project" value="InterPro"/>
</dbReference>
<accession>A0A8J3C424</accession>
<dbReference type="InterPro" id="IPR029058">
    <property type="entry name" value="AB_hydrolase_fold"/>
</dbReference>
<evidence type="ECO:0000259" key="1">
    <source>
        <dbReference type="Pfam" id="PF00326"/>
    </source>
</evidence>
<sequence>MSDERWRSAPAAVDVARAGVSYDWLASIGGRLYWVESSPDAGRDAVVTWSAGSVAVLPGDGVGSGLHAYGGMPFAVLPSGEVVRVCDESGQLTGAVTVSATAHDYGDLTWSGVELLGVREDASGDDLVGVEMSSGRLRVLEATDGFLASPRVSGERLAWVRWDRGVMPWDSSEVWAAGYMPDEQLVGPVRVAGGPDESAFQPQWGVDGWLYFMSDRSGWWNLYRWRDGRTEPVALVEAECATAPWESGYANYAMLPDGRIVMTVQRGPVHELAVVSSGAMVRLPVPYTSIKPFLAVMGDRVAVIGSSPTRTQEIALVSADGSGRVEVVRPGADHRFADVSVPQLLQVESGGAQVTAVLYPPSGETGPAPMIVRPHAGPTYHSDLRLDGEVQFFTSRGFAVVDVDYRGSTGYGRTFRKALDGQWGRFDVADCRAVAEHLIEAGRAIPGAVFISGASAGGYTALRAACEEGPFAMAVARSAIVDPQRWTTTAPRFQRPHAAVLASPDSAVRADQVRRPVLLIHGVRDQIVPIGDTTALADGLRGRGLLVEMLTLENVGHYVSGTGLVAALEAELDAYRSVLKDAGLAVPG</sequence>
<keyword evidence="3" id="KW-1185">Reference proteome</keyword>
<dbReference type="GO" id="GO:0008236">
    <property type="term" value="F:serine-type peptidase activity"/>
    <property type="evidence" value="ECO:0007669"/>
    <property type="project" value="InterPro"/>
</dbReference>
<dbReference type="InterPro" id="IPR001375">
    <property type="entry name" value="Peptidase_S9_cat"/>
</dbReference>
<dbReference type="SUPFAM" id="SSF82171">
    <property type="entry name" value="DPP6 N-terminal domain-like"/>
    <property type="match status" value="1"/>
</dbReference>
<dbReference type="Proteomes" id="UP000656042">
    <property type="component" value="Unassembled WGS sequence"/>
</dbReference>
<dbReference type="Gene3D" id="2.120.10.30">
    <property type="entry name" value="TolB, C-terminal domain"/>
    <property type="match status" value="1"/>
</dbReference>
<comment type="caution">
    <text evidence="2">The sequence shown here is derived from an EMBL/GenBank/DDBJ whole genome shotgun (WGS) entry which is preliminary data.</text>
</comment>
<gene>
    <name evidence="2" type="ORF">GCM10012284_46270</name>
</gene>
<proteinExistence type="predicted"/>
<evidence type="ECO:0000313" key="2">
    <source>
        <dbReference type="EMBL" id="GGL06844.1"/>
    </source>
</evidence>
<reference evidence="2" key="1">
    <citation type="journal article" date="2014" name="Int. J. Syst. Evol. Microbiol.">
        <title>Complete genome sequence of Corynebacterium casei LMG S-19264T (=DSM 44701T), isolated from a smear-ripened cheese.</title>
        <authorList>
            <consortium name="US DOE Joint Genome Institute (JGI-PGF)"/>
            <person name="Walter F."/>
            <person name="Albersmeier A."/>
            <person name="Kalinowski J."/>
            <person name="Ruckert C."/>
        </authorList>
    </citation>
    <scope>NUCLEOTIDE SEQUENCE</scope>
    <source>
        <strain evidence="2">CGMCC 4.7299</strain>
    </source>
</reference>
<dbReference type="SUPFAM" id="SSF53474">
    <property type="entry name" value="alpha/beta-Hydrolases"/>
    <property type="match status" value="1"/>
</dbReference>
<dbReference type="InterPro" id="IPR011042">
    <property type="entry name" value="6-blade_b-propeller_TolB-like"/>
</dbReference>